<keyword evidence="1" id="KW-0479">Metal-binding</keyword>
<feature type="compositionally biased region" description="Polar residues" evidence="6">
    <location>
        <begin position="104"/>
        <end position="119"/>
    </location>
</feature>
<dbReference type="Gene3D" id="3.30.60.90">
    <property type="match status" value="4"/>
</dbReference>
<dbReference type="Pfam" id="PF16158">
    <property type="entry name" value="N_BRCA1_IG"/>
    <property type="match status" value="1"/>
</dbReference>
<feature type="compositionally biased region" description="Basic and acidic residues" evidence="6">
    <location>
        <begin position="1169"/>
        <end position="1182"/>
    </location>
</feature>
<dbReference type="CDD" id="cd14947">
    <property type="entry name" value="NBR1_like"/>
    <property type="match status" value="1"/>
</dbReference>
<feature type="region of interest" description="Disordered" evidence="6">
    <location>
        <begin position="1166"/>
        <end position="1257"/>
    </location>
</feature>
<feature type="compositionally biased region" description="Polar residues" evidence="6">
    <location>
        <begin position="1226"/>
        <end position="1246"/>
    </location>
</feature>
<reference evidence="10" key="2">
    <citation type="submission" date="2020-04" db="EMBL/GenBank/DDBJ databases">
        <authorList>
            <consortium name="NCBI Genome Project"/>
        </authorList>
    </citation>
    <scope>NUCLEOTIDE SEQUENCE</scope>
    <source>
        <strain evidence="10">CBS 781.70</strain>
    </source>
</reference>
<name>A0A6G1G731_9PEZI</name>
<dbReference type="InterPro" id="IPR043145">
    <property type="entry name" value="Znf_ZZ_sf"/>
</dbReference>
<gene>
    <name evidence="8 10" type="ORF">P152DRAFT_472572</name>
</gene>
<dbReference type="PROSITE" id="PS01357">
    <property type="entry name" value="ZF_ZZ_1"/>
    <property type="match status" value="1"/>
</dbReference>
<feature type="region of interest" description="Disordered" evidence="6">
    <location>
        <begin position="934"/>
        <end position="955"/>
    </location>
</feature>
<evidence type="ECO:0000313" key="8">
    <source>
        <dbReference type="EMBL" id="KAF1813751.1"/>
    </source>
</evidence>
<dbReference type="SMART" id="SM00291">
    <property type="entry name" value="ZnF_ZZ"/>
    <property type="match status" value="4"/>
</dbReference>
<keyword evidence="9" id="KW-1185">Reference proteome</keyword>
<accession>A0A6G1G731</accession>
<dbReference type="SUPFAM" id="SSF57850">
    <property type="entry name" value="RING/U-box"/>
    <property type="match status" value="4"/>
</dbReference>
<dbReference type="InterPro" id="IPR013783">
    <property type="entry name" value="Ig-like_fold"/>
</dbReference>
<feature type="compositionally biased region" description="Pro residues" evidence="6">
    <location>
        <begin position="1038"/>
        <end position="1052"/>
    </location>
</feature>
<evidence type="ECO:0000256" key="3">
    <source>
        <dbReference type="ARBA" id="ARBA00022833"/>
    </source>
</evidence>
<feature type="coiled-coil region" evidence="5">
    <location>
        <begin position="906"/>
        <end position="933"/>
    </location>
</feature>
<feature type="region of interest" description="Disordered" evidence="6">
    <location>
        <begin position="168"/>
        <end position="200"/>
    </location>
</feature>
<feature type="compositionally biased region" description="Polar residues" evidence="6">
    <location>
        <begin position="1193"/>
        <end position="1209"/>
    </location>
</feature>
<feature type="region of interest" description="Disordered" evidence="6">
    <location>
        <begin position="99"/>
        <end position="149"/>
    </location>
</feature>
<dbReference type="Gene3D" id="2.60.40.10">
    <property type="entry name" value="Immunoglobulins"/>
    <property type="match status" value="1"/>
</dbReference>
<dbReference type="PANTHER" id="PTHR20930:SF0">
    <property type="entry name" value="PROTEIN ILRUN"/>
    <property type="match status" value="1"/>
</dbReference>
<dbReference type="OrthoDB" id="661148at2759"/>
<feature type="domain" description="ZZ-type" evidence="7">
    <location>
        <begin position="355"/>
        <end position="409"/>
    </location>
</feature>
<dbReference type="CDD" id="cd02249">
    <property type="entry name" value="ZZ"/>
    <property type="match status" value="1"/>
</dbReference>
<keyword evidence="2 4" id="KW-0863">Zinc-finger</keyword>
<protein>
    <recommendedName>
        <fullName evidence="7">ZZ-type domain-containing protein</fullName>
    </recommendedName>
</protein>
<dbReference type="GeneID" id="54421734"/>
<evidence type="ECO:0000259" key="7">
    <source>
        <dbReference type="PROSITE" id="PS50135"/>
    </source>
</evidence>
<evidence type="ECO:0000256" key="5">
    <source>
        <dbReference type="SAM" id="Coils"/>
    </source>
</evidence>
<feature type="region of interest" description="Disordered" evidence="6">
    <location>
        <begin position="627"/>
        <end position="649"/>
    </location>
</feature>
<feature type="compositionally biased region" description="Acidic residues" evidence="6">
    <location>
        <begin position="1283"/>
        <end position="1297"/>
    </location>
</feature>
<organism evidence="8">
    <name type="scientific">Eremomyces bilateralis CBS 781.70</name>
    <dbReference type="NCBI Taxonomy" id="1392243"/>
    <lineage>
        <taxon>Eukaryota</taxon>
        <taxon>Fungi</taxon>
        <taxon>Dikarya</taxon>
        <taxon>Ascomycota</taxon>
        <taxon>Pezizomycotina</taxon>
        <taxon>Dothideomycetes</taxon>
        <taxon>Dothideomycetes incertae sedis</taxon>
        <taxon>Eremomycetales</taxon>
        <taxon>Eremomycetaceae</taxon>
        <taxon>Eremomyces</taxon>
    </lineage>
</organism>
<feature type="region of interest" description="Disordered" evidence="6">
    <location>
        <begin position="979"/>
        <end position="1017"/>
    </location>
</feature>
<dbReference type="InterPro" id="IPR032350">
    <property type="entry name" value="Nbr1_FW"/>
</dbReference>
<dbReference type="PROSITE" id="PS50135">
    <property type="entry name" value="ZF_ZZ_2"/>
    <property type="match status" value="1"/>
</dbReference>
<reference evidence="10" key="3">
    <citation type="submission" date="2025-04" db="UniProtKB">
        <authorList>
            <consortium name="RefSeq"/>
        </authorList>
    </citation>
    <scope>IDENTIFICATION</scope>
    <source>
        <strain evidence="10">CBS 781.70</strain>
    </source>
</reference>
<dbReference type="GO" id="GO:0008270">
    <property type="term" value="F:zinc ion binding"/>
    <property type="evidence" value="ECO:0007669"/>
    <property type="project" value="UniProtKB-KW"/>
</dbReference>
<dbReference type="CDD" id="cd02340">
    <property type="entry name" value="ZZ_NBR1_like"/>
    <property type="match status" value="2"/>
</dbReference>
<dbReference type="Pfam" id="PF00569">
    <property type="entry name" value="ZZ"/>
    <property type="match status" value="3"/>
</dbReference>
<feature type="region of interest" description="Disordered" evidence="6">
    <location>
        <begin position="1034"/>
        <end position="1083"/>
    </location>
</feature>
<evidence type="ECO:0000256" key="6">
    <source>
        <dbReference type="SAM" id="MobiDB-lite"/>
    </source>
</evidence>
<dbReference type="PANTHER" id="PTHR20930">
    <property type="entry name" value="OVARIAN CARCINOMA ANTIGEN CA125-RELATED"/>
    <property type="match status" value="1"/>
</dbReference>
<dbReference type="Proteomes" id="UP000504638">
    <property type="component" value="Unplaced"/>
</dbReference>
<keyword evidence="5" id="KW-0175">Coiled coil</keyword>
<feature type="region of interest" description="Disordered" evidence="6">
    <location>
        <begin position="1274"/>
        <end position="1297"/>
    </location>
</feature>
<evidence type="ECO:0000256" key="2">
    <source>
        <dbReference type="ARBA" id="ARBA00022771"/>
    </source>
</evidence>
<evidence type="ECO:0000256" key="4">
    <source>
        <dbReference type="PROSITE-ProRule" id="PRU00228"/>
    </source>
</evidence>
<dbReference type="RefSeq" id="XP_033535382.1">
    <property type="nucleotide sequence ID" value="XM_033681164.1"/>
</dbReference>
<dbReference type="EMBL" id="ML975154">
    <property type="protein sequence ID" value="KAF1813751.1"/>
    <property type="molecule type" value="Genomic_DNA"/>
</dbReference>
<evidence type="ECO:0000256" key="1">
    <source>
        <dbReference type="ARBA" id="ARBA00022723"/>
    </source>
</evidence>
<dbReference type="InterPro" id="IPR000433">
    <property type="entry name" value="Znf_ZZ"/>
</dbReference>
<evidence type="ECO:0000313" key="10">
    <source>
        <dbReference type="RefSeq" id="XP_033535382.1"/>
    </source>
</evidence>
<sequence length="1297" mass="142595">MASSTAVPAPFSSSTLIAIKVLHHGRHVRLKLAFTDLGPDRLPAKLRAALNIPADSDVIFERFSDSSQSHIRLDPNNLHAYRSLLRAAKAKLKLRLRATMPEDNANNPTASASIANGSTLADPISGPPTKAPPVSTAQGGDPIPMSNPSETTLIEQFKSVLQGIDASSKASDNTNVKDVVGEPEPPTPDPFSDEQESTNLPEPEKKCKWALACNWTVYCNSCDKPMSGEHYHCSICDEGDYDLCAHCVDAGVHCPGEGHWLIKRVVKNGAVLSSTTERIAPKSKDTDAPEIKVESQEKTEVKVEKAREVKVEKAEVALPKAEKVEATQPKAEKASLQRMPGSYQEEIKWTSAVKHPSRTCNSCVRIFPEENFVHCTTCDDFDLCFQCLRGGKHGHHPAHAFEGATSNTYMQISDKILCRNATHSAICDGCDLYIHGVRHKCLNCPDWDYCDTCIKSAKEIHPGHRFVPIYDPLPEPRTMPVSHYGIFCDGPLCNNDKPGQQYIYGTRYKCAICHDTDFCSNCEASPGNKHNRTHPLIMLKTPVHNVSVTTMGENRDGSSTTMGDAQARASTLPSVQSEVSPVLTIADLKPTEASAAPRSPPKEKIEIKDLLTEPINEKIKIQDLLSAPQEQDKAEQKTVPPPPPASVPASVGTATQYGDLNAHFLHDLVTDGSKMVAGRRFLQVWTILNPGPIRWPAGCRVRYVGGDNMLAMESELTLSLQNYEQTTESNVVHAPVEVGQKFAFRVCMKAPARVGTAISYWRLKAPDGTPFGHRLWCHIKVVEETPEQKCMTDFLGTTPHLNKRASMPLRLDGVPNPYRYVPEVHGQAPPPPPPAPKIPHNTMANVYPTIPYMPASFVPGPSTNPPPPPFPSDRHREQLRLQQRAHAMRQQHLVSRMGSQHTPGMIDDYQSRLTSLKEQQEQANRVLQQKKDLMKPATEPSAPQPPPKFGSTTSQDALHDYNMQLMLLDQQNKRRLHMARMEQEAQKAKEARQDAEDRKSEMAVKAEEARKAKDARLDEEARKLEERIIQDVMQSYRPSPPSAATPAPPPQMPYLARSFPHGVPPAPQATAGASSPRNHRSHPFMFNKHESISERYIGKMIHPPPPPMVHEAKHIEDVNEPLPSWAPKSPSATLRRPTEADLLTTREGRRQLPQSGFALPGEIPALEEAPPHADKGKGKAKEAMIFPVLQEDGSPSTSMHESASASTSHDAAIRDPLELALDDEASSSATQAGAPTTEAGSATTANPMAARVEDEEEFFDDAESLTMELVDVGAESEGSGFLTDEEYEILDASDEEV</sequence>
<reference evidence="8 10" key="1">
    <citation type="submission" date="2020-01" db="EMBL/GenBank/DDBJ databases">
        <authorList>
            <consortium name="DOE Joint Genome Institute"/>
            <person name="Haridas S."/>
            <person name="Albert R."/>
            <person name="Binder M."/>
            <person name="Bloem J."/>
            <person name="Labutti K."/>
            <person name="Salamov A."/>
            <person name="Andreopoulos B."/>
            <person name="Baker S.E."/>
            <person name="Barry K."/>
            <person name="Bills G."/>
            <person name="Bluhm B.H."/>
            <person name="Cannon C."/>
            <person name="Castanera R."/>
            <person name="Culley D.E."/>
            <person name="Daum C."/>
            <person name="Ezra D."/>
            <person name="Gonzalez J.B."/>
            <person name="Henrissat B."/>
            <person name="Kuo A."/>
            <person name="Liang C."/>
            <person name="Lipzen A."/>
            <person name="Lutzoni F."/>
            <person name="Magnuson J."/>
            <person name="Mondo S."/>
            <person name="Nolan M."/>
            <person name="Ohm R."/>
            <person name="Pangilinan J."/>
            <person name="Park H.-J."/>
            <person name="Ramirez L."/>
            <person name="Alfaro M."/>
            <person name="Sun H."/>
            <person name="Tritt A."/>
            <person name="Yoshinaga Y."/>
            <person name="Zwiers L.-H."/>
            <person name="Turgeon B.G."/>
            <person name="Goodwin S.B."/>
            <person name="Spatafora J.W."/>
            <person name="Crous P.W."/>
            <person name="Grigoriev I.V."/>
        </authorList>
    </citation>
    <scope>NUCLEOTIDE SEQUENCE</scope>
    <source>
        <strain evidence="8 10">CBS 781.70</strain>
    </source>
</reference>
<keyword evidence="3" id="KW-0862">Zinc</keyword>
<evidence type="ECO:0000313" key="9">
    <source>
        <dbReference type="Proteomes" id="UP000504638"/>
    </source>
</evidence>
<proteinExistence type="predicted"/>